<reference evidence="2 3" key="1">
    <citation type="submission" date="2019-02" db="EMBL/GenBank/DDBJ databases">
        <title>Deep-cultivation of Planctomycetes and their phenomic and genomic characterization uncovers novel biology.</title>
        <authorList>
            <person name="Wiegand S."/>
            <person name="Jogler M."/>
            <person name="Boedeker C."/>
            <person name="Pinto D."/>
            <person name="Vollmers J."/>
            <person name="Rivas-Marin E."/>
            <person name="Kohn T."/>
            <person name="Peeters S.H."/>
            <person name="Heuer A."/>
            <person name="Rast P."/>
            <person name="Oberbeckmann S."/>
            <person name="Bunk B."/>
            <person name="Jeske O."/>
            <person name="Meyerdierks A."/>
            <person name="Storesund J.E."/>
            <person name="Kallscheuer N."/>
            <person name="Luecker S."/>
            <person name="Lage O.M."/>
            <person name="Pohl T."/>
            <person name="Merkel B.J."/>
            <person name="Hornburger P."/>
            <person name="Mueller R.-W."/>
            <person name="Bruemmer F."/>
            <person name="Labrenz M."/>
            <person name="Spormann A.M."/>
            <person name="Op den Camp H."/>
            <person name="Overmann J."/>
            <person name="Amann R."/>
            <person name="Jetten M.S.M."/>
            <person name="Mascher T."/>
            <person name="Medema M.H."/>
            <person name="Devos D.P."/>
            <person name="Kaster A.-K."/>
            <person name="Ovreas L."/>
            <person name="Rohde M."/>
            <person name="Galperin M.Y."/>
            <person name="Jogler C."/>
        </authorList>
    </citation>
    <scope>NUCLEOTIDE SEQUENCE [LARGE SCALE GENOMIC DNA]</scope>
    <source>
        <strain evidence="2 3">Mal52</strain>
    </source>
</reference>
<keyword evidence="1" id="KW-0812">Transmembrane</keyword>
<dbReference type="Proteomes" id="UP000319383">
    <property type="component" value="Chromosome"/>
</dbReference>
<keyword evidence="3" id="KW-1185">Reference proteome</keyword>
<proteinExistence type="predicted"/>
<organism evidence="2 3">
    <name type="scientific">Symmachiella dynata</name>
    <dbReference type="NCBI Taxonomy" id="2527995"/>
    <lineage>
        <taxon>Bacteria</taxon>
        <taxon>Pseudomonadati</taxon>
        <taxon>Planctomycetota</taxon>
        <taxon>Planctomycetia</taxon>
        <taxon>Planctomycetales</taxon>
        <taxon>Planctomycetaceae</taxon>
        <taxon>Symmachiella</taxon>
    </lineage>
</organism>
<feature type="transmembrane region" description="Helical" evidence="1">
    <location>
        <begin position="9"/>
        <end position="31"/>
    </location>
</feature>
<feature type="transmembrane region" description="Helical" evidence="1">
    <location>
        <begin position="56"/>
        <end position="77"/>
    </location>
</feature>
<evidence type="ECO:0000256" key="1">
    <source>
        <dbReference type="SAM" id="Phobius"/>
    </source>
</evidence>
<dbReference type="KEGG" id="sdyn:Mal52_18670"/>
<dbReference type="AlphaFoldDB" id="A0A517ZLS6"/>
<gene>
    <name evidence="2" type="ORF">Mal52_18670</name>
</gene>
<sequence>MSGNWRRAFFWAILWGAVGFYVPRVVELFLYPMRYGVRGLSSYYQRMAWEELTTDFYWGPALIFAELFGLAALAAYLPSKGLWPAFKKLCHWL</sequence>
<dbReference type="RefSeq" id="WP_145375504.1">
    <property type="nucleotide sequence ID" value="NZ_CP036276.1"/>
</dbReference>
<evidence type="ECO:0000313" key="2">
    <source>
        <dbReference type="EMBL" id="QDU43393.1"/>
    </source>
</evidence>
<accession>A0A517ZLS6</accession>
<protein>
    <submittedName>
        <fullName evidence="2">Uncharacterized protein</fullName>
    </submittedName>
</protein>
<evidence type="ECO:0000313" key="3">
    <source>
        <dbReference type="Proteomes" id="UP000319383"/>
    </source>
</evidence>
<keyword evidence="1" id="KW-1133">Transmembrane helix</keyword>
<name>A0A517ZLS6_9PLAN</name>
<keyword evidence="1" id="KW-0472">Membrane</keyword>
<dbReference type="EMBL" id="CP036276">
    <property type="protein sequence ID" value="QDU43393.1"/>
    <property type="molecule type" value="Genomic_DNA"/>
</dbReference>